<evidence type="ECO:0008006" key="8">
    <source>
        <dbReference type="Google" id="ProtNLM"/>
    </source>
</evidence>
<dbReference type="HOGENOM" id="CLU_1963434_0_0_1"/>
<dbReference type="GO" id="GO:0008168">
    <property type="term" value="F:methyltransferase activity"/>
    <property type="evidence" value="ECO:0007669"/>
    <property type="project" value="UniProtKB-KW"/>
</dbReference>
<dbReference type="Gene3D" id="1.10.1200.270">
    <property type="entry name" value="Methyltransferase, alpha-helical capping domain"/>
    <property type="match status" value="1"/>
</dbReference>
<keyword evidence="5" id="KW-0460">Magnesium</keyword>
<evidence type="ECO:0000313" key="6">
    <source>
        <dbReference type="EnsemblPlants" id="Solyc11g072870.1.1"/>
    </source>
</evidence>
<organism evidence="6">
    <name type="scientific">Solanum lycopersicum</name>
    <name type="common">Tomato</name>
    <name type="synonym">Lycopersicon esculentum</name>
    <dbReference type="NCBI Taxonomy" id="4081"/>
    <lineage>
        <taxon>Eukaryota</taxon>
        <taxon>Viridiplantae</taxon>
        <taxon>Streptophyta</taxon>
        <taxon>Embryophyta</taxon>
        <taxon>Tracheophyta</taxon>
        <taxon>Spermatophyta</taxon>
        <taxon>Magnoliopsida</taxon>
        <taxon>eudicotyledons</taxon>
        <taxon>Gunneridae</taxon>
        <taxon>Pentapetalae</taxon>
        <taxon>asterids</taxon>
        <taxon>lamiids</taxon>
        <taxon>Solanales</taxon>
        <taxon>Solanaceae</taxon>
        <taxon>Solanoideae</taxon>
        <taxon>Solaneae</taxon>
        <taxon>Solanum</taxon>
        <taxon>Solanum subgen. Lycopersicon</taxon>
    </lineage>
</organism>
<dbReference type="SUPFAM" id="SSF53335">
    <property type="entry name" value="S-adenosyl-L-methionine-dependent methyltransferases"/>
    <property type="match status" value="1"/>
</dbReference>
<dbReference type="InterPro" id="IPR042086">
    <property type="entry name" value="MeTrfase_capping"/>
</dbReference>
<name>K4DAZ3_SOLLC</name>
<evidence type="ECO:0000256" key="3">
    <source>
        <dbReference type="ARBA" id="ARBA00022679"/>
    </source>
</evidence>
<dbReference type="PANTHER" id="PTHR31009">
    <property type="entry name" value="S-ADENOSYL-L-METHIONINE:CARBOXYL METHYLTRANSFERASE FAMILY PROTEIN"/>
    <property type="match status" value="1"/>
</dbReference>
<keyword evidence="7" id="KW-1185">Reference proteome</keyword>
<dbReference type="AlphaFoldDB" id="K4DAZ3"/>
<evidence type="ECO:0000256" key="5">
    <source>
        <dbReference type="ARBA" id="ARBA00022842"/>
    </source>
</evidence>
<dbReference type="STRING" id="4081.K4DAZ3"/>
<proteinExistence type="inferred from homology"/>
<keyword evidence="2" id="KW-0489">Methyltransferase</keyword>
<dbReference type="PhylomeDB" id="K4DAZ3"/>
<evidence type="ECO:0000256" key="4">
    <source>
        <dbReference type="ARBA" id="ARBA00022723"/>
    </source>
</evidence>
<dbReference type="Gramene" id="Solyc11g072870.1.1">
    <property type="protein sequence ID" value="Solyc11g072870.1.1"/>
    <property type="gene ID" value="Solyc11g072870.1"/>
</dbReference>
<accession>K4DAZ3</accession>
<reference evidence="6" key="1">
    <citation type="journal article" date="2012" name="Nature">
        <title>The tomato genome sequence provides insights into fleshy fruit evolution.</title>
        <authorList>
            <consortium name="Tomato Genome Consortium"/>
        </authorList>
    </citation>
    <scope>NUCLEOTIDE SEQUENCE [LARGE SCALE GENOMIC DNA]</scope>
    <source>
        <strain evidence="6">cv. Heinz 1706</strain>
    </source>
</reference>
<keyword evidence="3" id="KW-0808">Transferase</keyword>
<dbReference type="InterPro" id="IPR029063">
    <property type="entry name" value="SAM-dependent_MTases_sf"/>
</dbReference>
<dbReference type="EnsemblPlants" id="Solyc11g072870.1.1">
    <property type="protein sequence ID" value="Solyc11g072870.1.1"/>
    <property type="gene ID" value="Solyc11g072870.1"/>
</dbReference>
<dbReference type="Pfam" id="PF03492">
    <property type="entry name" value="Methyltransf_7"/>
    <property type="match status" value="1"/>
</dbReference>
<reference evidence="6" key="2">
    <citation type="submission" date="2015-06" db="UniProtKB">
        <authorList>
            <consortium name="EnsemblPlants"/>
        </authorList>
    </citation>
    <scope>IDENTIFICATION</scope>
    <source>
        <strain evidence="6">cv. Heinz 1706</strain>
    </source>
</reference>
<evidence type="ECO:0000256" key="1">
    <source>
        <dbReference type="ARBA" id="ARBA00007967"/>
    </source>
</evidence>
<dbReference type="InParanoid" id="K4DAZ3"/>
<comment type="similarity">
    <text evidence="1">Belongs to the methyltransferase superfamily. Type-7 methyltransferase family.</text>
</comment>
<dbReference type="Proteomes" id="UP000004994">
    <property type="component" value="Chromosome 11"/>
</dbReference>
<sequence length="128" mass="14370">MLAEILGSCFLHLVKQGDIEEEEVDRFNIPVYITSPIEVEEAINRNGSFSIEKTEILSKETSPINGLTAKDASVHIRAITEGLIEEKFGTKILDKLFQLHEQKIEDAYLDLISGEAISLFIALKRKPN</sequence>
<dbReference type="InterPro" id="IPR005299">
    <property type="entry name" value="MeTrfase_7"/>
</dbReference>
<dbReference type="GO" id="GO:0032259">
    <property type="term" value="P:methylation"/>
    <property type="evidence" value="ECO:0007669"/>
    <property type="project" value="UniProtKB-KW"/>
</dbReference>
<keyword evidence="4" id="KW-0479">Metal-binding</keyword>
<dbReference type="OrthoDB" id="1523883at2759"/>
<gene>
    <name evidence="6" type="primary">LOC101266693</name>
</gene>
<dbReference type="GO" id="GO:0046872">
    <property type="term" value="F:metal ion binding"/>
    <property type="evidence" value="ECO:0007669"/>
    <property type="project" value="UniProtKB-KW"/>
</dbReference>
<dbReference type="eggNOG" id="ENOG502QUIN">
    <property type="taxonomic scope" value="Eukaryota"/>
</dbReference>
<dbReference type="OMA" id="ANYERSC"/>
<protein>
    <recommendedName>
        <fullName evidence="8">SAM dependent carboxyl methyltransferase</fullName>
    </recommendedName>
</protein>
<dbReference type="PaxDb" id="4081-Solyc11g072870.1.1"/>
<evidence type="ECO:0000313" key="7">
    <source>
        <dbReference type="Proteomes" id="UP000004994"/>
    </source>
</evidence>
<evidence type="ECO:0000256" key="2">
    <source>
        <dbReference type="ARBA" id="ARBA00022603"/>
    </source>
</evidence>